<evidence type="ECO:0000313" key="3">
    <source>
        <dbReference type="Proteomes" id="UP000599688"/>
    </source>
</evidence>
<keyword evidence="1" id="KW-0732">Signal</keyword>
<name>A0A916ZU01_9FLAO</name>
<feature type="signal peptide" evidence="1">
    <location>
        <begin position="1"/>
        <end position="27"/>
    </location>
</feature>
<dbReference type="AlphaFoldDB" id="A0A916ZU01"/>
<evidence type="ECO:0008006" key="4">
    <source>
        <dbReference type="Google" id="ProtNLM"/>
    </source>
</evidence>
<organism evidence="2 3">
    <name type="scientific">Psychroflexus salis</name>
    <dbReference type="NCBI Taxonomy" id="1526574"/>
    <lineage>
        <taxon>Bacteria</taxon>
        <taxon>Pseudomonadati</taxon>
        <taxon>Bacteroidota</taxon>
        <taxon>Flavobacteriia</taxon>
        <taxon>Flavobacteriales</taxon>
        <taxon>Flavobacteriaceae</taxon>
        <taxon>Psychroflexus</taxon>
    </lineage>
</organism>
<evidence type="ECO:0000256" key="1">
    <source>
        <dbReference type="SAM" id="SignalP"/>
    </source>
</evidence>
<proteinExistence type="predicted"/>
<gene>
    <name evidence="2" type="ORF">GCM10010831_11150</name>
</gene>
<sequence length="319" mass="35513">MLKPKLKFIIHSFVVSICCLIFISCNSDDDALNNEPAIEFQLTEIYSISQTRAFAKIESANNDAIFQLKLSTVEGEEIWFDVAADEINSLCNLSMETTYQAKIFANLNNRAIEGNSLVFETDSVGMDQLTEVIEVTNPITGRTWMDRNLGAERSAVSRNDNRAYGDLYQWGRRADGHQKRDANTTDQQAQVIQPEHGDFIMGMLVWNTSGNDQVWQHIDSPNNPCPCGFRLPTPDEFAEEINSWNSQNADGALQSVLKLTMPGYRGHTNAVVASEALFGYYWSSESNNTNAFDMGINQNSAQVTSHTQAGGASVRCIKN</sequence>
<dbReference type="Proteomes" id="UP000599688">
    <property type="component" value="Unassembled WGS sequence"/>
</dbReference>
<comment type="caution">
    <text evidence="2">The sequence shown here is derived from an EMBL/GenBank/DDBJ whole genome shotgun (WGS) entry which is preliminary data.</text>
</comment>
<keyword evidence="3" id="KW-1185">Reference proteome</keyword>
<reference evidence="2 3" key="1">
    <citation type="journal article" date="2014" name="Int. J. Syst. Evol. Microbiol.">
        <title>Complete genome sequence of Corynebacterium casei LMG S-19264T (=DSM 44701T), isolated from a smear-ripened cheese.</title>
        <authorList>
            <consortium name="US DOE Joint Genome Institute (JGI-PGF)"/>
            <person name="Walter F."/>
            <person name="Albersmeier A."/>
            <person name="Kalinowski J."/>
            <person name="Ruckert C."/>
        </authorList>
    </citation>
    <scope>NUCLEOTIDE SEQUENCE [LARGE SCALE GENOMIC DNA]</scope>
    <source>
        <strain evidence="2 3">CGMCC 1.12925</strain>
    </source>
</reference>
<dbReference type="EMBL" id="BMGL01000006">
    <property type="protein sequence ID" value="GGE11492.1"/>
    <property type="molecule type" value="Genomic_DNA"/>
</dbReference>
<evidence type="ECO:0000313" key="2">
    <source>
        <dbReference type="EMBL" id="GGE11492.1"/>
    </source>
</evidence>
<dbReference type="PROSITE" id="PS51257">
    <property type="entry name" value="PROKAR_LIPOPROTEIN"/>
    <property type="match status" value="1"/>
</dbReference>
<accession>A0A916ZU01</accession>
<feature type="chain" id="PRO_5037010161" description="Fibrobacter succinogenes major paralogous domain-containing protein" evidence="1">
    <location>
        <begin position="28"/>
        <end position="319"/>
    </location>
</feature>
<dbReference type="RefSeq" id="WP_188405830.1">
    <property type="nucleotide sequence ID" value="NZ_BMGL01000006.1"/>
</dbReference>
<protein>
    <recommendedName>
        <fullName evidence="4">Fibrobacter succinogenes major paralogous domain-containing protein</fullName>
    </recommendedName>
</protein>